<dbReference type="GeneID" id="55013252"/>
<evidence type="ECO:0000313" key="2">
    <source>
        <dbReference type="Proteomes" id="UP000297083"/>
    </source>
</evidence>
<dbReference type="EMBL" id="MK673511">
    <property type="protein sequence ID" value="QBZ70554.1"/>
    <property type="molecule type" value="Genomic_DNA"/>
</dbReference>
<sequence>MRKPNFGIRARVEGGVVELWLGTPDEAESECIAHFHTDYLPGVLEQLNNLHKVPTKAERGLTRPASRPSHSCMQAARKLMGVGEFNTPGNYLVGDGYFANDCRKKFGEKNFERACELVRNER</sequence>
<accession>A0A4D6DW80</accession>
<keyword evidence="2" id="KW-1185">Reference proteome</keyword>
<protein>
    <submittedName>
        <fullName evidence="1">Uncharacterized protein</fullName>
    </submittedName>
</protein>
<proteinExistence type="predicted"/>
<organism evidence="1 2">
    <name type="scientific">Salmonella phage ZCSE2</name>
    <dbReference type="NCBI Taxonomy" id="2562175"/>
    <lineage>
        <taxon>Viruses</taxon>
        <taxon>Duplodnaviria</taxon>
        <taxon>Heunggongvirae</taxon>
        <taxon>Uroviricota</taxon>
        <taxon>Caudoviricetes</taxon>
        <taxon>Loughboroughvirus</taxon>
        <taxon>Loughboroughvirus ZCSE2</taxon>
    </lineage>
</organism>
<evidence type="ECO:0000313" key="1">
    <source>
        <dbReference type="EMBL" id="QBZ70554.1"/>
    </source>
</evidence>
<dbReference type="Proteomes" id="UP000297083">
    <property type="component" value="Segment"/>
</dbReference>
<name>A0A4D6DW80_9CAUD</name>
<dbReference type="RefSeq" id="YP_009821766.1">
    <property type="nucleotide sequence ID" value="NC_048179.1"/>
</dbReference>
<dbReference type="KEGG" id="vg:55013252"/>
<reference evidence="1 2" key="1">
    <citation type="submission" date="2019-03" db="EMBL/GenBank/DDBJ databases">
        <authorList>
            <person name="Connerton I.F."/>
            <person name="El-Shibiny A."/>
            <person name="Hooton S."/>
            <person name="Mohamed A."/>
            <person name="Taha O."/>
            <person name="E-Sherif H.M."/>
            <person name="Connerton P.L."/>
        </authorList>
    </citation>
    <scope>NUCLEOTIDE SEQUENCE [LARGE SCALE GENOMIC DNA]</scope>
</reference>